<protein>
    <recommendedName>
        <fullName evidence="7">RNA polymerase sigma-70 region 4 domain-containing protein</fullName>
    </recommendedName>
</protein>
<evidence type="ECO:0000256" key="1">
    <source>
        <dbReference type="SAM" id="Coils"/>
    </source>
</evidence>
<dbReference type="Gene3D" id="1.10.10.10">
    <property type="entry name" value="Winged helix-like DNA-binding domain superfamily/Winged helix DNA-binding domain"/>
    <property type="match status" value="1"/>
</dbReference>
<feature type="region of interest" description="Disordered" evidence="2">
    <location>
        <begin position="240"/>
        <end position="259"/>
    </location>
</feature>
<dbReference type="GO" id="GO:0006352">
    <property type="term" value="P:DNA-templated transcription initiation"/>
    <property type="evidence" value="ECO:0007669"/>
    <property type="project" value="InterPro"/>
</dbReference>
<evidence type="ECO:0000256" key="2">
    <source>
        <dbReference type="SAM" id="MobiDB-lite"/>
    </source>
</evidence>
<keyword evidence="1" id="KW-0175">Coiled coil</keyword>
<sequence>MLARHDATVLEAVGIRLFQRYGTLELSDWVLDCDWPDVERLTLTPEQIIDGSDEVSWIGVELLRAALVKVPVGDRDILLRRMGLDGESVTLSSIGEYFEVSRERIRQREVRGLRRAAVTSSPGAVFRSWDHVHGVLRKALCAEDGQLDTRLLLSFVEAVVPAAPRRPVLQLVAGLCGFLEDEVAGLELRIRSLEAERARERAERQRAERALGKLNDKLAKVIDGASWPAGTGIVAVAFPVDGPQRTPREPDDRSNSGYLDSARLGRRVGYDSDAERAMITLVEEAGLVTTYCEQPLVIPYEMDGRTHSYYPDLMVELADGRRLVIEVKASNIELAEYRNIRKIVAATEFCHRRGWGFTAVDSRCHTAADLVERDVDLAQEAVVRARLQDGPVDWPELRSVLLRHQISRADLATMIVRNGWCLYTRPYILSLMPLGDDRR</sequence>
<evidence type="ECO:0000259" key="3">
    <source>
        <dbReference type="Pfam" id="PF04545"/>
    </source>
</evidence>
<comment type="caution">
    <text evidence="5">The sequence shown here is derived from an EMBL/GenBank/DDBJ whole genome shotgun (WGS) entry which is preliminary data.</text>
</comment>
<reference evidence="5 6" key="1">
    <citation type="submission" date="2016-12" db="EMBL/GenBank/DDBJ databases">
        <title>Amycolatopsis keratiniphila subsp. keratiniphila genome sequencing and assembly.</title>
        <authorList>
            <person name="Mayilraj S."/>
            <person name="Kaur N."/>
        </authorList>
    </citation>
    <scope>NUCLEOTIDE SEQUENCE [LARGE SCALE GENOMIC DNA]</scope>
    <source>
        <strain evidence="5 6">DSM 44409</strain>
    </source>
</reference>
<organism evidence="5 6">
    <name type="scientific">Amycolatopsis keratiniphila subsp. keratiniphila</name>
    <dbReference type="NCBI Taxonomy" id="227715"/>
    <lineage>
        <taxon>Bacteria</taxon>
        <taxon>Bacillati</taxon>
        <taxon>Actinomycetota</taxon>
        <taxon>Actinomycetes</taxon>
        <taxon>Pseudonocardiales</taxon>
        <taxon>Pseudonocardiaceae</taxon>
        <taxon>Amycolatopsis</taxon>
        <taxon>Amycolatopsis japonica group</taxon>
    </lineage>
</organism>
<dbReference type="Proteomes" id="UP000076660">
    <property type="component" value="Unassembled WGS sequence"/>
</dbReference>
<dbReference type="SUPFAM" id="SSF88659">
    <property type="entry name" value="Sigma3 and sigma4 domains of RNA polymerase sigma factors"/>
    <property type="match status" value="1"/>
</dbReference>
<gene>
    <name evidence="5" type="ORF">AVR91_0220725</name>
</gene>
<dbReference type="InterPro" id="IPR014833">
    <property type="entry name" value="TnsA_N"/>
</dbReference>
<feature type="coiled-coil region" evidence="1">
    <location>
        <begin position="176"/>
        <end position="217"/>
    </location>
</feature>
<dbReference type="Pfam" id="PF08722">
    <property type="entry name" value="Tn7_TnsA-like_N"/>
    <property type="match status" value="1"/>
</dbReference>
<dbReference type="GO" id="GO:0003700">
    <property type="term" value="F:DNA-binding transcription factor activity"/>
    <property type="evidence" value="ECO:0007669"/>
    <property type="project" value="InterPro"/>
</dbReference>
<dbReference type="InterPro" id="IPR036388">
    <property type="entry name" value="WH-like_DNA-bd_sf"/>
</dbReference>
<name>A0A1W2LSL3_9PSEU</name>
<dbReference type="AlphaFoldDB" id="A0A1W2LSL3"/>
<accession>A0A1W2LSL3</accession>
<feature type="domain" description="TnsA endonuclease N-terminal" evidence="4">
    <location>
        <begin position="288"/>
        <end position="360"/>
    </location>
</feature>
<evidence type="ECO:0000313" key="6">
    <source>
        <dbReference type="Proteomes" id="UP000076660"/>
    </source>
</evidence>
<evidence type="ECO:0008006" key="7">
    <source>
        <dbReference type="Google" id="ProtNLM"/>
    </source>
</evidence>
<evidence type="ECO:0000313" key="5">
    <source>
        <dbReference type="EMBL" id="ONF67872.1"/>
    </source>
</evidence>
<feature type="domain" description="RNA polymerase sigma-70 region 4" evidence="3">
    <location>
        <begin position="67"/>
        <end position="115"/>
    </location>
</feature>
<dbReference type="InterPro" id="IPR013324">
    <property type="entry name" value="RNA_pol_sigma_r3/r4-like"/>
</dbReference>
<dbReference type="Pfam" id="PF04545">
    <property type="entry name" value="Sigma70_r4"/>
    <property type="match status" value="1"/>
</dbReference>
<evidence type="ECO:0000259" key="4">
    <source>
        <dbReference type="Pfam" id="PF08722"/>
    </source>
</evidence>
<dbReference type="InterPro" id="IPR007630">
    <property type="entry name" value="RNA_pol_sigma70_r4"/>
</dbReference>
<dbReference type="EMBL" id="LQMT02000020">
    <property type="protein sequence ID" value="ONF67872.1"/>
    <property type="molecule type" value="Genomic_DNA"/>
</dbReference>
<proteinExistence type="predicted"/>